<keyword evidence="15" id="KW-1185">Reference proteome</keyword>
<accession>A0A3S2YJX1</accession>
<evidence type="ECO:0000256" key="3">
    <source>
        <dbReference type="ARBA" id="ARBA00012417"/>
    </source>
</evidence>
<dbReference type="InterPro" id="IPR016195">
    <property type="entry name" value="Pol/histidinol_Pase-like"/>
</dbReference>
<dbReference type="InterPro" id="IPR041931">
    <property type="entry name" value="DNA_pol3_alpha_thumb_dom"/>
</dbReference>
<keyword evidence="9" id="KW-0239">DNA-directed DNA polymerase</keyword>
<dbReference type="GO" id="GO:0008408">
    <property type="term" value="F:3'-5' exonuclease activity"/>
    <property type="evidence" value="ECO:0007669"/>
    <property type="project" value="InterPro"/>
</dbReference>
<dbReference type="PANTHER" id="PTHR32294:SF0">
    <property type="entry name" value="DNA POLYMERASE III SUBUNIT ALPHA"/>
    <property type="match status" value="1"/>
</dbReference>
<evidence type="ECO:0000259" key="13">
    <source>
        <dbReference type="SMART" id="SM00481"/>
    </source>
</evidence>
<dbReference type="Gene3D" id="3.20.20.140">
    <property type="entry name" value="Metal-dependent hydrolases"/>
    <property type="match status" value="1"/>
</dbReference>
<sequence>MPILKPVGYVHLHAHSSYSLLEGALKIGDLVKAAAGDRQPALALTDTNNLFGALEFSEKAAGTGIQPIAGIQLSVAFEAADPGARNAVAAFPHVVLLARDETGYRHLLRLASRAYLDGPLGDVPRVSAAALAECGEGLIALTGGPGGPLDAALRAGRADLAASRLDALLGAFGERNLYVEIQRHDLPEERAVEGELIALADRHGLPLVAANEPFFAKADDYEAHDALLAIAEGRLVSDDRRRKLSPRHGFKTRAEMAALFADLPDALAATVEVAMRCAYRVRTRKPILPNFGAPALDTPSAGTPEGAAAQTMAAAATTAVARAIAPDEAAELRRQAEEGLEARLAQHGTADGLTEQDYRDRLDFEIRVITNMKFPGYFLIVSDFIKWAKDHDIPVGPGRGSGAGSLVAWSLLITDLDPLRFGLLFERFLNPERVSMPDFDIDFCVEGRERVIRYVQERYGERQVGQIITFGTLLARGVLRDVGRVLEMPYGQVDKLTKLVPQNPANPVTLAQAIEGEPKLQSAMEEEPVVARLIQIARKLEGLHRHASTHAAGVVIGDRPLEELVPLYRDPKTGMRVTQFNMKWVEQAGLVKFDFLGLKTLTVLRAATDLLRQRGVEVDLPSLPIDDPLTYERLRKGETVGVFQVESAGMRKALVEMCADRFEDIIALVALYRPGPMANIPVYCERKLGRDAGNEKNWYPHETLEPILRETFGIIVYQEQVMEVAKVLAGYSLGDADLLRRAMGKKIKAEMDAQRDRFVKGAVERGLTKAKADEIFDLLAKFADYGFNKSHAAAYALVTYQTAYLKANYPVEFLAASMSLDLDNTDKLAELRQDAQRLGLKVEPPSVNTSGVVFEVHDGAIRYALAAIKGVGRSAVEAIVQARGDRPFRDLGDFARRLNPRQVNKRTLENLVCAGALDAIEPDRARALAAVEPMMRLAQGAAEAETVGMTDMFGGVVAAEVALRIPDHAPWPAADRLKREYDAVGFFLSGHPLDEYGDLLKKLRVQTWAEFCRSVRAGTSTVGRVAASVLDRSERRTKTGNKIGIVTLSDQTGHFEAIIFSEGLSHYRDLLEPGRALALQLQASAEGEDVRARIQTCEPLDQAVSRHQKGMRIYLRDERPISSVQQRLAVRGEGEVSLILILDGGEREVEIRLRDKYQATPQIAGALRAVPGVVQVEVS</sequence>
<dbReference type="GO" id="GO:0003887">
    <property type="term" value="F:DNA-directed DNA polymerase activity"/>
    <property type="evidence" value="ECO:0007669"/>
    <property type="project" value="UniProtKB-KW"/>
</dbReference>
<comment type="caution">
    <text evidence="14">The sequence shown here is derived from an EMBL/GenBank/DDBJ whole genome shotgun (WGS) entry which is preliminary data.</text>
</comment>
<evidence type="ECO:0000256" key="4">
    <source>
        <dbReference type="ARBA" id="ARBA00019114"/>
    </source>
</evidence>
<evidence type="ECO:0000256" key="2">
    <source>
        <dbReference type="ARBA" id="ARBA00009496"/>
    </source>
</evidence>
<dbReference type="SMART" id="SM00481">
    <property type="entry name" value="POLIIIAc"/>
    <property type="match status" value="1"/>
</dbReference>
<evidence type="ECO:0000256" key="12">
    <source>
        <dbReference type="ARBA" id="ARBA00049244"/>
    </source>
</evidence>
<dbReference type="Gene3D" id="1.10.150.870">
    <property type="match status" value="1"/>
</dbReference>
<protein>
    <recommendedName>
        <fullName evidence="4">DNA polymerase III subunit alpha</fullName>
        <ecNumber evidence="3">2.7.7.7</ecNumber>
    </recommendedName>
</protein>
<keyword evidence="5" id="KW-0963">Cytoplasm</keyword>
<dbReference type="AlphaFoldDB" id="A0A3S2YJX1"/>
<dbReference type="Proteomes" id="UP000286997">
    <property type="component" value="Unassembled WGS sequence"/>
</dbReference>
<evidence type="ECO:0000256" key="8">
    <source>
        <dbReference type="ARBA" id="ARBA00022705"/>
    </source>
</evidence>
<dbReference type="NCBIfam" id="TIGR00594">
    <property type="entry name" value="polc"/>
    <property type="match status" value="1"/>
</dbReference>
<dbReference type="SUPFAM" id="SSF89550">
    <property type="entry name" value="PHP domain-like"/>
    <property type="match status" value="1"/>
</dbReference>
<evidence type="ECO:0000313" key="14">
    <source>
        <dbReference type="EMBL" id="RVU13257.1"/>
    </source>
</evidence>
<dbReference type="Pfam" id="PF07733">
    <property type="entry name" value="DNA_pol3_alpha"/>
    <property type="match status" value="1"/>
</dbReference>
<dbReference type="EMBL" id="SACP01000044">
    <property type="protein sequence ID" value="RVU13257.1"/>
    <property type="molecule type" value="Genomic_DNA"/>
</dbReference>
<proteinExistence type="inferred from homology"/>
<dbReference type="Pfam" id="PF14579">
    <property type="entry name" value="HHH_6"/>
    <property type="match status" value="1"/>
</dbReference>
<evidence type="ECO:0000256" key="10">
    <source>
        <dbReference type="ARBA" id="ARBA00025611"/>
    </source>
</evidence>
<keyword evidence="8" id="KW-0235">DNA replication</keyword>
<comment type="catalytic activity">
    <reaction evidence="12">
        <text>DNA(n) + a 2'-deoxyribonucleoside 5'-triphosphate = DNA(n+1) + diphosphate</text>
        <dbReference type="Rhea" id="RHEA:22508"/>
        <dbReference type="Rhea" id="RHEA-COMP:17339"/>
        <dbReference type="Rhea" id="RHEA-COMP:17340"/>
        <dbReference type="ChEBI" id="CHEBI:33019"/>
        <dbReference type="ChEBI" id="CHEBI:61560"/>
        <dbReference type="ChEBI" id="CHEBI:173112"/>
        <dbReference type="EC" id="2.7.7.7"/>
    </reaction>
</comment>
<dbReference type="InterPro" id="IPR029460">
    <property type="entry name" value="DNAPol_HHH"/>
</dbReference>
<evidence type="ECO:0000256" key="9">
    <source>
        <dbReference type="ARBA" id="ARBA00022932"/>
    </source>
</evidence>
<dbReference type="Pfam" id="PF17657">
    <property type="entry name" value="DNA_pol3_finger"/>
    <property type="match status" value="1"/>
</dbReference>
<dbReference type="RefSeq" id="WP_127733899.1">
    <property type="nucleotide sequence ID" value="NZ_SACP01000044.1"/>
</dbReference>
<dbReference type="InterPro" id="IPR003141">
    <property type="entry name" value="Pol/His_phosphatase_N"/>
</dbReference>
<dbReference type="OrthoDB" id="9803237at2"/>
<dbReference type="SUPFAM" id="SSF160975">
    <property type="entry name" value="AF1531-like"/>
    <property type="match status" value="1"/>
</dbReference>
<gene>
    <name evidence="14" type="ORF">EOE48_26570</name>
</gene>
<organism evidence="14 15">
    <name type="scientific">Methylobacterium oryzihabitans</name>
    <dbReference type="NCBI Taxonomy" id="2499852"/>
    <lineage>
        <taxon>Bacteria</taxon>
        <taxon>Pseudomonadati</taxon>
        <taxon>Pseudomonadota</taxon>
        <taxon>Alphaproteobacteria</taxon>
        <taxon>Hyphomicrobiales</taxon>
        <taxon>Methylobacteriaceae</taxon>
        <taxon>Methylobacterium</taxon>
    </lineage>
</organism>
<dbReference type="NCBIfam" id="NF004226">
    <property type="entry name" value="PRK05673.1"/>
    <property type="match status" value="1"/>
</dbReference>
<name>A0A3S2YJX1_9HYPH</name>
<dbReference type="Pfam" id="PF02811">
    <property type="entry name" value="PHP"/>
    <property type="match status" value="1"/>
</dbReference>
<dbReference type="InterPro" id="IPR011708">
    <property type="entry name" value="DNA_pol3_alpha_NTPase_dom"/>
</dbReference>
<dbReference type="CDD" id="cd07433">
    <property type="entry name" value="PHP_PolIIIA_DnaE1"/>
    <property type="match status" value="1"/>
</dbReference>
<evidence type="ECO:0000256" key="7">
    <source>
        <dbReference type="ARBA" id="ARBA00022695"/>
    </source>
</evidence>
<evidence type="ECO:0000313" key="15">
    <source>
        <dbReference type="Proteomes" id="UP000286997"/>
    </source>
</evidence>
<keyword evidence="7 14" id="KW-0548">Nucleotidyltransferase</keyword>
<dbReference type="InterPro" id="IPR004805">
    <property type="entry name" value="DnaE2/DnaE/PolC"/>
</dbReference>
<evidence type="ECO:0000256" key="1">
    <source>
        <dbReference type="ARBA" id="ARBA00004496"/>
    </source>
</evidence>
<dbReference type="GO" id="GO:0005737">
    <property type="term" value="C:cytoplasm"/>
    <property type="evidence" value="ECO:0007669"/>
    <property type="project" value="UniProtKB-SubCell"/>
</dbReference>
<comment type="similarity">
    <text evidence="2">Belongs to the DNA polymerase type-C family. DnaE subfamily.</text>
</comment>
<dbReference type="InterPro" id="IPR004013">
    <property type="entry name" value="PHP_dom"/>
</dbReference>
<comment type="subunit">
    <text evidence="11">DNA polymerase III contains a core (composed of alpha, epsilon and theta chains) that associates with a tau subunit. This core dimerizes to form the POLIII' complex. PolIII' associates with the gamma complex (composed of gamma, delta, delta', psi and chi chains) and with the beta chain to form the complete DNA polymerase III complex.</text>
</comment>
<dbReference type="EC" id="2.7.7.7" evidence="3"/>
<evidence type="ECO:0000256" key="5">
    <source>
        <dbReference type="ARBA" id="ARBA00022490"/>
    </source>
</evidence>
<dbReference type="CDD" id="cd04485">
    <property type="entry name" value="DnaE_OBF"/>
    <property type="match status" value="1"/>
</dbReference>
<feature type="domain" description="Polymerase/histidinol phosphatase N-terminal" evidence="13">
    <location>
        <begin position="10"/>
        <end position="77"/>
    </location>
</feature>
<keyword evidence="6 14" id="KW-0808">Transferase</keyword>
<dbReference type="InterPro" id="IPR040982">
    <property type="entry name" value="DNA_pol3_finger"/>
</dbReference>
<dbReference type="PANTHER" id="PTHR32294">
    <property type="entry name" value="DNA POLYMERASE III SUBUNIT ALPHA"/>
    <property type="match status" value="1"/>
</dbReference>
<comment type="function">
    <text evidence="10">DNA polymerase III is a complex, multichain enzyme responsible for most of the replicative synthesis in bacteria. This DNA polymerase also exhibits 3' to 5' exonuclease activity. The alpha chain is the DNA polymerase.</text>
</comment>
<reference evidence="14 15" key="1">
    <citation type="submission" date="2019-01" db="EMBL/GenBank/DDBJ databases">
        <authorList>
            <person name="Chen W.-M."/>
        </authorList>
    </citation>
    <scope>NUCLEOTIDE SEQUENCE [LARGE SCALE GENOMIC DNA]</scope>
    <source>
        <strain evidence="14 15">TER-1</strain>
    </source>
</reference>
<dbReference type="Gene3D" id="1.10.10.1600">
    <property type="entry name" value="Bacterial DNA polymerase III alpha subunit, thumb domain"/>
    <property type="match status" value="1"/>
</dbReference>
<evidence type="ECO:0000256" key="11">
    <source>
        <dbReference type="ARBA" id="ARBA00026073"/>
    </source>
</evidence>
<evidence type="ECO:0000256" key="6">
    <source>
        <dbReference type="ARBA" id="ARBA00022679"/>
    </source>
</evidence>
<comment type="subcellular location">
    <subcellularLocation>
        <location evidence="1">Cytoplasm</location>
    </subcellularLocation>
</comment>
<dbReference type="GO" id="GO:0006260">
    <property type="term" value="P:DNA replication"/>
    <property type="evidence" value="ECO:0007669"/>
    <property type="project" value="UniProtKB-KW"/>
</dbReference>
<dbReference type="InterPro" id="IPR049821">
    <property type="entry name" value="PolIIIA_DnaE1_PHP"/>
</dbReference>